<sequence length="132" mass="14399">MLKQLNIPYEDVGVESETDQTLYPEVAERVCEGIIASNYQKEGIILCGTGIGMAMTANKFPGIFAAVCHDSFSAERSRLSNNGNVICMGARVIGPELAKKILREWLTLEYIPGGSSQPKVDCMRNIDGASRK</sequence>
<proteinExistence type="inferred from homology"/>
<protein>
    <submittedName>
        <fullName evidence="3">Ribose-5-P isomerase B</fullName>
        <ecNumber evidence="3">5.3.1.6</ecNumber>
    </submittedName>
</protein>
<dbReference type="SUPFAM" id="SSF89623">
    <property type="entry name" value="Ribose/Galactose isomerase RpiB/AlsB"/>
    <property type="match status" value="1"/>
</dbReference>
<dbReference type="NCBIfam" id="TIGR00689">
    <property type="entry name" value="rpiB_lacA_lacB"/>
    <property type="match status" value="1"/>
</dbReference>
<reference evidence="3" key="1">
    <citation type="submission" date="2019-08" db="EMBL/GenBank/DDBJ databases">
        <authorList>
            <person name="Kucharzyk K."/>
            <person name="Murdoch R.W."/>
            <person name="Higgins S."/>
            <person name="Loffler F."/>
        </authorList>
    </citation>
    <scope>NUCLEOTIDE SEQUENCE</scope>
</reference>
<evidence type="ECO:0000313" key="3">
    <source>
        <dbReference type="EMBL" id="MPN55300.1"/>
    </source>
</evidence>
<keyword evidence="2 3" id="KW-0413">Isomerase</keyword>
<dbReference type="Pfam" id="PF02502">
    <property type="entry name" value="LacAB_rpiB"/>
    <property type="match status" value="1"/>
</dbReference>
<dbReference type="EMBL" id="VSSQ01124373">
    <property type="protein sequence ID" value="MPN55300.1"/>
    <property type="molecule type" value="Genomic_DNA"/>
</dbReference>
<dbReference type="InterPro" id="IPR003500">
    <property type="entry name" value="RpiB_LacA_LacB"/>
</dbReference>
<dbReference type="Gene3D" id="3.40.1400.10">
    <property type="entry name" value="Sugar-phosphate isomerase, RpiB/LacA/LacB"/>
    <property type="match status" value="1"/>
</dbReference>
<dbReference type="PANTHER" id="PTHR43732:SF1">
    <property type="entry name" value="RIBOSE 5-PHOSPHATE ISOMERASE"/>
    <property type="match status" value="1"/>
</dbReference>
<dbReference type="GO" id="GO:0005975">
    <property type="term" value="P:carbohydrate metabolic process"/>
    <property type="evidence" value="ECO:0007669"/>
    <property type="project" value="InterPro"/>
</dbReference>
<dbReference type="InterPro" id="IPR036569">
    <property type="entry name" value="RpiB_LacA_LacB_sf"/>
</dbReference>
<dbReference type="GO" id="GO:0004751">
    <property type="term" value="F:ribose-5-phosphate isomerase activity"/>
    <property type="evidence" value="ECO:0007669"/>
    <property type="project" value="UniProtKB-EC"/>
</dbReference>
<evidence type="ECO:0000256" key="1">
    <source>
        <dbReference type="ARBA" id="ARBA00008754"/>
    </source>
</evidence>
<dbReference type="InterPro" id="IPR051812">
    <property type="entry name" value="SPI_LacAB/RpiB"/>
</dbReference>
<dbReference type="PANTHER" id="PTHR43732">
    <property type="entry name" value="RIBOSE 5-PHOSPHATE ISOMERASE-RELATED"/>
    <property type="match status" value="1"/>
</dbReference>
<evidence type="ECO:0000256" key="2">
    <source>
        <dbReference type="ARBA" id="ARBA00023235"/>
    </source>
</evidence>
<gene>
    <name evidence="3" type="primary">rpiB_31</name>
    <name evidence="3" type="ORF">SDC9_202982</name>
</gene>
<comment type="similarity">
    <text evidence="1">Belongs to the LacAB/RpiB family.</text>
</comment>
<dbReference type="PIRSF" id="PIRSF005384">
    <property type="entry name" value="RpiB_LacA_B"/>
    <property type="match status" value="1"/>
</dbReference>
<comment type="caution">
    <text evidence="3">The sequence shown here is derived from an EMBL/GenBank/DDBJ whole genome shotgun (WGS) entry which is preliminary data.</text>
</comment>
<dbReference type="EC" id="5.3.1.6" evidence="3"/>
<accession>A0A645IWP1</accession>
<organism evidence="3">
    <name type="scientific">bioreactor metagenome</name>
    <dbReference type="NCBI Taxonomy" id="1076179"/>
    <lineage>
        <taxon>unclassified sequences</taxon>
        <taxon>metagenomes</taxon>
        <taxon>ecological metagenomes</taxon>
    </lineage>
</organism>
<dbReference type="AlphaFoldDB" id="A0A645IWP1"/>
<name>A0A645IWP1_9ZZZZ</name>